<gene>
    <name evidence="2" type="ORF">NFI99_15115</name>
</gene>
<name>A0ABY5BGS7_BURGL</name>
<evidence type="ECO:0000313" key="2">
    <source>
        <dbReference type="EMBL" id="USS46260.1"/>
    </source>
</evidence>
<dbReference type="EMBL" id="CP099587">
    <property type="protein sequence ID" value="USS46260.1"/>
    <property type="molecule type" value="Genomic_DNA"/>
</dbReference>
<evidence type="ECO:0000256" key="1">
    <source>
        <dbReference type="SAM" id="MobiDB-lite"/>
    </source>
</evidence>
<feature type="region of interest" description="Disordered" evidence="1">
    <location>
        <begin position="1"/>
        <end position="20"/>
    </location>
</feature>
<reference evidence="2" key="1">
    <citation type="submission" date="2022-06" db="EMBL/GenBank/DDBJ databases">
        <title>Draft genome sequence of Burkholderia glumae strain GR20004 isolated from rice panicle showing bacterial panicle blight.</title>
        <authorList>
            <person name="Choi S.Y."/>
            <person name="Lee Y.H."/>
        </authorList>
    </citation>
    <scope>NUCLEOTIDE SEQUENCE</scope>
    <source>
        <strain evidence="2">GR20004</strain>
    </source>
</reference>
<proteinExistence type="predicted"/>
<accession>A0ABY5BGS7</accession>
<protein>
    <submittedName>
        <fullName evidence="2">Uncharacterized protein</fullName>
    </submittedName>
</protein>
<organism evidence="2 3">
    <name type="scientific">Burkholderia glumae</name>
    <name type="common">Pseudomonas glumae</name>
    <dbReference type="NCBI Taxonomy" id="337"/>
    <lineage>
        <taxon>Bacteria</taxon>
        <taxon>Pseudomonadati</taxon>
        <taxon>Pseudomonadota</taxon>
        <taxon>Betaproteobacteria</taxon>
        <taxon>Burkholderiales</taxon>
        <taxon>Burkholderiaceae</taxon>
        <taxon>Burkholderia</taxon>
    </lineage>
</organism>
<keyword evidence="3" id="KW-1185">Reference proteome</keyword>
<sequence length="75" mass="8128">MSGTSGVQGAPGPTPDDPLAAKLIAINPTEASFVETYNANIEAFYNRPTTYYQVIGGYCVPAPMTERQFLSLTRR</sequence>
<dbReference type="Proteomes" id="UP001056386">
    <property type="component" value="Chromosome 1"/>
</dbReference>
<dbReference type="RefSeq" id="WP_186208663.1">
    <property type="nucleotide sequence ID" value="NZ_CP099587.1"/>
</dbReference>
<evidence type="ECO:0000313" key="3">
    <source>
        <dbReference type="Proteomes" id="UP001056386"/>
    </source>
</evidence>